<accession>A0A5N6KMU1</accession>
<keyword evidence="2" id="KW-1185">Reference proteome</keyword>
<organism evidence="1 2">
    <name type="scientific">Monilinia laxa</name>
    <name type="common">Brown rot fungus</name>
    <name type="synonym">Sclerotinia laxa</name>
    <dbReference type="NCBI Taxonomy" id="61186"/>
    <lineage>
        <taxon>Eukaryota</taxon>
        <taxon>Fungi</taxon>
        <taxon>Dikarya</taxon>
        <taxon>Ascomycota</taxon>
        <taxon>Pezizomycotina</taxon>
        <taxon>Leotiomycetes</taxon>
        <taxon>Helotiales</taxon>
        <taxon>Sclerotiniaceae</taxon>
        <taxon>Monilinia</taxon>
    </lineage>
</organism>
<dbReference type="EMBL" id="VIGI01000001">
    <property type="protein sequence ID" value="KAB8305133.1"/>
    <property type="molecule type" value="Genomic_DNA"/>
</dbReference>
<dbReference type="AlphaFoldDB" id="A0A5N6KMU1"/>
<proteinExistence type="predicted"/>
<evidence type="ECO:0000313" key="2">
    <source>
        <dbReference type="Proteomes" id="UP000326757"/>
    </source>
</evidence>
<name>A0A5N6KMU1_MONLA</name>
<protein>
    <submittedName>
        <fullName evidence="1">Uncharacterized protein</fullName>
    </submittedName>
</protein>
<comment type="caution">
    <text evidence="1">The sequence shown here is derived from an EMBL/GenBank/DDBJ whole genome shotgun (WGS) entry which is preliminary data.</text>
</comment>
<evidence type="ECO:0000313" key="1">
    <source>
        <dbReference type="EMBL" id="KAB8305133.1"/>
    </source>
</evidence>
<sequence length="94" mass="11178">MNLSAEIVILSRKEDCLNIRQNIVANERELYTVHCEESNIRLQIWVTMNRVGQTTRTYGDCFRNLKYHFSVWNFRSFESDLTIPVFVRKVGVTY</sequence>
<reference evidence="1 2" key="1">
    <citation type="submission" date="2019-06" db="EMBL/GenBank/DDBJ databases">
        <title>Genome Sequence of the Brown Rot Fungal Pathogen Monilinia laxa.</title>
        <authorList>
            <person name="De Miccolis Angelini R.M."/>
            <person name="Landi L."/>
            <person name="Abate D."/>
            <person name="Pollastro S."/>
            <person name="Romanazzi G."/>
            <person name="Faretra F."/>
        </authorList>
    </citation>
    <scope>NUCLEOTIDE SEQUENCE [LARGE SCALE GENOMIC DNA]</scope>
    <source>
        <strain evidence="1 2">Mlax316</strain>
    </source>
</reference>
<dbReference type="Proteomes" id="UP000326757">
    <property type="component" value="Unassembled WGS sequence"/>
</dbReference>
<gene>
    <name evidence="1" type="ORF">EYC80_004428</name>
</gene>